<keyword evidence="3" id="KW-1185">Reference proteome</keyword>
<gene>
    <name evidence="2" type="ORF">TNCT_326011</name>
</gene>
<feature type="region of interest" description="Disordered" evidence="1">
    <location>
        <begin position="52"/>
        <end position="76"/>
    </location>
</feature>
<accession>A0A8X6GLY4</accession>
<evidence type="ECO:0000313" key="3">
    <source>
        <dbReference type="Proteomes" id="UP000887116"/>
    </source>
</evidence>
<proteinExistence type="predicted"/>
<dbReference type="EMBL" id="BMAO01003043">
    <property type="protein sequence ID" value="GFQ85273.1"/>
    <property type="molecule type" value="Genomic_DNA"/>
</dbReference>
<comment type="caution">
    <text evidence="2">The sequence shown here is derived from an EMBL/GenBank/DDBJ whole genome shotgun (WGS) entry which is preliminary data.</text>
</comment>
<sequence length="76" mass="8548">MCKEKTFSVGRVFGRLRYSLHAWRRPSKRSFFPHGGLLSSAEDNLVHPLVREKPHNGPSLPAACRTTVTPMNEETG</sequence>
<organism evidence="2 3">
    <name type="scientific">Trichonephila clavata</name>
    <name type="common">Joro spider</name>
    <name type="synonym">Nephila clavata</name>
    <dbReference type="NCBI Taxonomy" id="2740835"/>
    <lineage>
        <taxon>Eukaryota</taxon>
        <taxon>Metazoa</taxon>
        <taxon>Ecdysozoa</taxon>
        <taxon>Arthropoda</taxon>
        <taxon>Chelicerata</taxon>
        <taxon>Arachnida</taxon>
        <taxon>Araneae</taxon>
        <taxon>Araneomorphae</taxon>
        <taxon>Entelegynae</taxon>
        <taxon>Araneoidea</taxon>
        <taxon>Nephilidae</taxon>
        <taxon>Trichonephila</taxon>
    </lineage>
</organism>
<feature type="compositionally biased region" description="Polar residues" evidence="1">
    <location>
        <begin position="66"/>
        <end position="76"/>
    </location>
</feature>
<evidence type="ECO:0000256" key="1">
    <source>
        <dbReference type="SAM" id="MobiDB-lite"/>
    </source>
</evidence>
<dbReference type="Proteomes" id="UP000887116">
    <property type="component" value="Unassembled WGS sequence"/>
</dbReference>
<evidence type="ECO:0000313" key="2">
    <source>
        <dbReference type="EMBL" id="GFQ85273.1"/>
    </source>
</evidence>
<dbReference type="AlphaFoldDB" id="A0A8X6GLY4"/>
<name>A0A8X6GLY4_TRICU</name>
<reference evidence="2" key="1">
    <citation type="submission" date="2020-07" db="EMBL/GenBank/DDBJ databases">
        <title>Multicomponent nature underlies the extraordinary mechanical properties of spider dragline silk.</title>
        <authorList>
            <person name="Kono N."/>
            <person name="Nakamura H."/>
            <person name="Mori M."/>
            <person name="Yoshida Y."/>
            <person name="Ohtoshi R."/>
            <person name="Malay A.D."/>
            <person name="Moran D.A.P."/>
            <person name="Tomita M."/>
            <person name="Numata K."/>
            <person name="Arakawa K."/>
        </authorList>
    </citation>
    <scope>NUCLEOTIDE SEQUENCE</scope>
</reference>
<protein>
    <submittedName>
        <fullName evidence="2">Uncharacterized protein</fullName>
    </submittedName>
</protein>